<dbReference type="SUPFAM" id="SSF116846">
    <property type="entry name" value="MIT domain"/>
    <property type="match status" value="1"/>
</dbReference>
<dbReference type="SUPFAM" id="SSF49758">
    <property type="entry name" value="Calpain large subunit, middle domain (domain III)"/>
    <property type="match status" value="3"/>
</dbReference>
<name>A0AAX4KSC9_9TREE</name>
<dbReference type="PANTHER" id="PTHR46143">
    <property type="entry name" value="CALPAIN-7"/>
    <property type="match status" value="1"/>
</dbReference>
<proteinExistence type="inferred from homology"/>
<evidence type="ECO:0000256" key="5">
    <source>
        <dbReference type="PROSITE-ProRule" id="PRU00239"/>
    </source>
</evidence>
<dbReference type="Proteomes" id="UP001358614">
    <property type="component" value="Chromosome 2"/>
</dbReference>
<dbReference type="SUPFAM" id="SSF54001">
    <property type="entry name" value="Cysteine proteinases"/>
    <property type="match status" value="1"/>
</dbReference>
<dbReference type="Gene3D" id="2.60.120.380">
    <property type="match status" value="2"/>
</dbReference>
<keyword evidence="8" id="KW-1185">Reference proteome</keyword>
<evidence type="ECO:0000313" key="8">
    <source>
        <dbReference type="Proteomes" id="UP001358614"/>
    </source>
</evidence>
<keyword evidence="3" id="KW-0378">Hydrolase</keyword>
<protein>
    <recommendedName>
        <fullName evidence="6">Calpain catalytic domain-containing protein</fullName>
    </recommendedName>
</protein>
<dbReference type="KEGG" id="ker:91105713"/>
<accession>A0AAX4KSC9</accession>
<dbReference type="InterPro" id="IPR036181">
    <property type="entry name" value="MIT_dom_sf"/>
</dbReference>
<comment type="similarity">
    <text evidence="1">Belongs to the peptidase C2 family. PalB/RIM13 subfamily.</text>
</comment>
<evidence type="ECO:0000256" key="1">
    <source>
        <dbReference type="ARBA" id="ARBA00010193"/>
    </source>
</evidence>
<evidence type="ECO:0000259" key="6">
    <source>
        <dbReference type="PROSITE" id="PS50203"/>
    </source>
</evidence>
<keyword evidence="4" id="KW-0788">Thiol protease</keyword>
<comment type="caution">
    <text evidence="5">Lacks conserved residue(s) required for the propagation of feature annotation.</text>
</comment>
<reference evidence="7 8" key="1">
    <citation type="submission" date="2024-01" db="EMBL/GenBank/DDBJ databases">
        <title>Comparative genomics of Cryptococcus and Kwoniella reveals pathogenesis evolution and contrasting modes of karyotype evolution via chromosome fusion or intercentromeric recombination.</title>
        <authorList>
            <person name="Coelho M.A."/>
            <person name="David-Palma M."/>
            <person name="Shea T."/>
            <person name="Bowers K."/>
            <person name="McGinley-Smith S."/>
            <person name="Mohammad A.W."/>
            <person name="Gnirke A."/>
            <person name="Yurkov A.M."/>
            <person name="Nowrousian M."/>
            <person name="Sun S."/>
            <person name="Cuomo C.A."/>
            <person name="Heitman J."/>
        </authorList>
    </citation>
    <scope>NUCLEOTIDE SEQUENCE [LARGE SCALE GENOMIC DNA]</scope>
    <source>
        <strain evidence="7 8">PYCC6329</strain>
    </source>
</reference>
<dbReference type="InterPro" id="IPR038765">
    <property type="entry name" value="Papain-like_cys_pep_sf"/>
</dbReference>
<keyword evidence="2" id="KW-0645">Protease</keyword>
<gene>
    <name evidence="7" type="ORF">V865_006912</name>
</gene>
<dbReference type="GO" id="GO:0004198">
    <property type="term" value="F:calcium-dependent cysteine-type endopeptidase activity"/>
    <property type="evidence" value="ECO:0007669"/>
    <property type="project" value="InterPro"/>
</dbReference>
<dbReference type="Pfam" id="PF00648">
    <property type="entry name" value="Peptidase_C2"/>
    <property type="match status" value="1"/>
</dbReference>
<organism evidence="7 8">
    <name type="scientific">Kwoniella europaea PYCC6329</name>
    <dbReference type="NCBI Taxonomy" id="1423913"/>
    <lineage>
        <taxon>Eukaryota</taxon>
        <taxon>Fungi</taxon>
        <taxon>Dikarya</taxon>
        <taxon>Basidiomycota</taxon>
        <taxon>Agaricomycotina</taxon>
        <taxon>Tremellomycetes</taxon>
        <taxon>Tremellales</taxon>
        <taxon>Cryptococcaceae</taxon>
        <taxon>Kwoniella</taxon>
    </lineage>
</organism>
<evidence type="ECO:0000256" key="4">
    <source>
        <dbReference type="ARBA" id="ARBA00022807"/>
    </source>
</evidence>
<dbReference type="EMBL" id="CP144090">
    <property type="protein sequence ID" value="WWD08799.1"/>
    <property type="molecule type" value="Genomic_DNA"/>
</dbReference>
<dbReference type="InterPro" id="IPR001300">
    <property type="entry name" value="Peptidase_C2_calpain_cat"/>
</dbReference>
<dbReference type="InterPro" id="IPR051297">
    <property type="entry name" value="PalB/RIM13"/>
</dbReference>
<sequence length="816" mass="90526">MSFRTYEQGLKQATDQANKAIQIESSLSTLSPLISPLHTLQKAFPAYISAAELYSHLLASSLVPTNEVPNIRKKWRLVLERAEKIKNRIESLGGQVGKVEIGDEGEESAVLRRGSKINNIEVPLWTGEPSEGDFRDRFVDDRQPELAEEQLKHDPIWKEVPAEAWSCDKYGDRWVLKQGPVSDCSVVAAMGVGLEHDRHFGNSLNRVNLYPKSEDGRSRRSENGKHVLKLLLNGAWRKVVFDSLLPHTPDSKPLYTTCHPASFPDEERSTSIGVPWIPLALKGYFKAFGGYSLKGSNPAPDIYAYTGWVPERVSLKEGFQREKDWKRIYERWRRGEVMVSLGTGEKVADSLVKLHAYGVVALREEGVERLMDVFDPGATAFTMSWDQVCSEFEALHLNWKPDLMPVVATRHWSWPKPKSYSSDSTQPTVIANPQYRLKIASNASDSQEIWILLSQHITSKDRPLDDIALHVFEEYDHGGKAGRLIKPERADQTSPYANDMHILVRYTLRRSNSSILVIPARDRGNFQTGFSLNAFAAQGSTLTLERISQSMPFTQVISGSLNSRNAGGHPGHPSHILNPQYKVILKPPPRGGKIEGRITLQGEKERAWNVKLLWGKGELVYDVSEDMVVADTGSYSYGMAYCDISSVNPGTYTLVVSSFEPNHTGLYTLSFESTAPVDIITIPAEGAGMYSRVVNGAWTEASAGGRPSSGGYDLNPRIEVILPTPGSILSRLYLPTPSSTPINLTIFRRGTGGGLGEQISTTGPYADMLSGVFTGKVKLDQGIYVFVPSSYEPVKSKWVLKIWSDVAISVEPFVSS</sequence>
<dbReference type="InterPro" id="IPR022683">
    <property type="entry name" value="Calpain_III"/>
</dbReference>
<dbReference type="AlphaFoldDB" id="A0AAX4KSC9"/>
<dbReference type="GO" id="GO:0006508">
    <property type="term" value="P:proteolysis"/>
    <property type="evidence" value="ECO:0007669"/>
    <property type="project" value="UniProtKB-KW"/>
</dbReference>
<evidence type="ECO:0000313" key="7">
    <source>
        <dbReference type="EMBL" id="WWD08799.1"/>
    </source>
</evidence>
<dbReference type="Gene3D" id="1.20.58.80">
    <property type="entry name" value="Phosphotransferase system, lactose/cellobiose-type IIA subunit"/>
    <property type="match status" value="1"/>
</dbReference>
<dbReference type="SMART" id="SM00230">
    <property type="entry name" value="CysPc"/>
    <property type="match status" value="1"/>
</dbReference>
<evidence type="ECO:0000256" key="2">
    <source>
        <dbReference type="ARBA" id="ARBA00022670"/>
    </source>
</evidence>
<dbReference type="PROSITE" id="PS50203">
    <property type="entry name" value="CALPAIN_CAT"/>
    <property type="match status" value="1"/>
</dbReference>
<dbReference type="InterPro" id="IPR036213">
    <property type="entry name" value="Calpain_III_sf"/>
</dbReference>
<dbReference type="SMART" id="SM00720">
    <property type="entry name" value="calpain_III"/>
    <property type="match status" value="1"/>
</dbReference>
<dbReference type="GeneID" id="91105713"/>
<dbReference type="RefSeq" id="XP_066086766.1">
    <property type="nucleotide sequence ID" value="XM_066230669.1"/>
</dbReference>
<feature type="domain" description="Calpain catalytic" evidence="6">
    <location>
        <begin position="176"/>
        <end position="451"/>
    </location>
</feature>
<evidence type="ECO:0000256" key="3">
    <source>
        <dbReference type="ARBA" id="ARBA00022801"/>
    </source>
</evidence>
<dbReference type="PANTHER" id="PTHR46143:SF1">
    <property type="entry name" value="CALPAIN-7"/>
    <property type="match status" value="1"/>
</dbReference>